<dbReference type="SUPFAM" id="SSF46785">
    <property type="entry name" value="Winged helix' DNA-binding domain"/>
    <property type="match status" value="1"/>
</dbReference>
<dbReference type="Gene3D" id="3.30.450.40">
    <property type="match status" value="1"/>
</dbReference>
<dbReference type="PROSITE" id="PS51078">
    <property type="entry name" value="ICLR_ED"/>
    <property type="match status" value="1"/>
</dbReference>
<evidence type="ECO:0000256" key="2">
    <source>
        <dbReference type="ARBA" id="ARBA00023125"/>
    </source>
</evidence>
<feature type="domain" description="HTH iclR-type" evidence="4">
    <location>
        <begin position="1"/>
        <end position="51"/>
    </location>
</feature>
<dbReference type="AlphaFoldDB" id="A0ABD5YTM5"/>
<protein>
    <submittedName>
        <fullName evidence="6">IclR family transcriptional regulator</fullName>
    </submittedName>
</protein>
<keyword evidence="1" id="KW-0805">Transcription regulation</keyword>
<sequence>MLEVIKERDKVTAAELTDEFPLSKSSIHNYLNTLEHEGYIINEEGTYRLGLRLLDLGGYARHKKRLYQSSKDEVTKLAVESGEMANLLVEEHGRGIYLYRANGEQAVTSDSYIGHRVYLHNTALGLAILAHLPRERVNKIIEQHGLPQTTENTITDRNALLDRLDRVRETGLAFDEEERLKGLRCVAIPIIDKNDEVKGAISISGPMSRLQGDYYQTELPEKLKNAANMIELNINYT</sequence>
<dbReference type="InterPro" id="IPR014757">
    <property type="entry name" value="Tscrpt_reg_IclR_C"/>
</dbReference>
<dbReference type="PROSITE" id="PS51077">
    <property type="entry name" value="HTH_ICLR"/>
    <property type="match status" value="1"/>
</dbReference>
<dbReference type="GO" id="GO:0003677">
    <property type="term" value="F:DNA binding"/>
    <property type="evidence" value="ECO:0007669"/>
    <property type="project" value="UniProtKB-KW"/>
</dbReference>
<evidence type="ECO:0000313" key="6">
    <source>
        <dbReference type="EMBL" id="MFC7192247.1"/>
    </source>
</evidence>
<dbReference type="Gene3D" id="1.10.10.10">
    <property type="entry name" value="Winged helix-like DNA-binding domain superfamily/Winged helix DNA-binding domain"/>
    <property type="match status" value="1"/>
</dbReference>
<dbReference type="PANTHER" id="PTHR30136:SF35">
    <property type="entry name" value="HTH-TYPE TRANSCRIPTIONAL REGULATOR RV1719"/>
    <property type="match status" value="1"/>
</dbReference>
<dbReference type="InterPro" id="IPR005471">
    <property type="entry name" value="Tscrpt_reg_IclR_N"/>
</dbReference>
<dbReference type="InterPro" id="IPR050707">
    <property type="entry name" value="HTH_MetabolicPath_Reg"/>
</dbReference>
<dbReference type="SMART" id="SM00346">
    <property type="entry name" value="HTH_ICLR"/>
    <property type="match status" value="1"/>
</dbReference>
<dbReference type="Proteomes" id="UP001596417">
    <property type="component" value="Unassembled WGS sequence"/>
</dbReference>
<dbReference type="PANTHER" id="PTHR30136">
    <property type="entry name" value="HELIX-TURN-HELIX TRANSCRIPTIONAL REGULATOR, ICLR FAMILY"/>
    <property type="match status" value="1"/>
</dbReference>
<dbReference type="EMBL" id="JBHTAX010000004">
    <property type="protein sequence ID" value="MFC7192247.1"/>
    <property type="molecule type" value="Genomic_DNA"/>
</dbReference>
<evidence type="ECO:0000259" key="5">
    <source>
        <dbReference type="PROSITE" id="PS51078"/>
    </source>
</evidence>
<comment type="caution">
    <text evidence="6">The sequence shown here is derived from an EMBL/GenBank/DDBJ whole genome shotgun (WGS) entry which is preliminary data.</text>
</comment>
<evidence type="ECO:0000256" key="3">
    <source>
        <dbReference type="ARBA" id="ARBA00023163"/>
    </source>
</evidence>
<evidence type="ECO:0000259" key="4">
    <source>
        <dbReference type="PROSITE" id="PS51077"/>
    </source>
</evidence>
<gene>
    <name evidence="6" type="ORF">ACFQL7_22125</name>
</gene>
<keyword evidence="2" id="KW-0238">DNA-binding</keyword>
<name>A0ABD5YTM5_9EURY</name>
<dbReference type="GO" id="GO:0006355">
    <property type="term" value="P:regulation of DNA-templated transcription"/>
    <property type="evidence" value="ECO:0007669"/>
    <property type="project" value="UniProtKB-ARBA"/>
</dbReference>
<accession>A0ABD5YTM5</accession>
<keyword evidence="7" id="KW-1185">Reference proteome</keyword>
<dbReference type="Pfam" id="PF09339">
    <property type="entry name" value="HTH_IclR"/>
    <property type="match status" value="1"/>
</dbReference>
<dbReference type="RefSeq" id="WP_264556310.1">
    <property type="nucleotide sequence ID" value="NZ_CP109980.1"/>
</dbReference>
<organism evidence="6 7">
    <name type="scientific">Halocatena marina</name>
    <dbReference type="NCBI Taxonomy" id="2934937"/>
    <lineage>
        <taxon>Archaea</taxon>
        <taxon>Methanobacteriati</taxon>
        <taxon>Methanobacteriota</taxon>
        <taxon>Stenosarchaea group</taxon>
        <taxon>Halobacteria</taxon>
        <taxon>Halobacteriales</taxon>
        <taxon>Natronomonadaceae</taxon>
        <taxon>Halocatena</taxon>
    </lineage>
</organism>
<feature type="domain" description="IclR-ED" evidence="5">
    <location>
        <begin position="52"/>
        <end position="236"/>
    </location>
</feature>
<proteinExistence type="predicted"/>
<keyword evidence="3" id="KW-0804">Transcription</keyword>
<dbReference type="InterPro" id="IPR036388">
    <property type="entry name" value="WH-like_DNA-bd_sf"/>
</dbReference>
<dbReference type="InterPro" id="IPR029016">
    <property type="entry name" value="GAF-like_dom_sf"/>
</dbReference>
<evidence type="ECO:0000256" key="1">
    <source>
        <dbReference type="ARBA" id="ARBA00023015"/>
    </source>
</evidence>
<dbReference type="Pfam" id="PF01614">
    <property type="entry name" value="IclR_C"/>
    <property type="match status" value="1"/>
</dbReference>
<dbReference type="InterPro" id="IPR036390">
    <property type="entry name" value="WH_DNA-bd_sf"/>
</dbReference>
<dbReference type="GeneID" id="76201913"/>
<evidence type="ECO:0000313" key="7">
    <source>
        <dbReference type="Proteomes" id="UP001596417"/>
    </source>
</evidence>
<reference evidence="6 7" key="1">
    <citation type="journal article" date="2019" name="Int. J. Syst. Evol. Microbiol.">
        <title>The Global Catalogue of Microorganisms (GCM) 10K type strain sequencing project: providing services to taxonomists for standard genome sequencing and annotation.</title>
        <authorList>
            <consortium name="The Broad Institute Genomics Platform"/>
            <consortium name="The Broad Institute Genome Sequencing Center for Infectious Disease"/>
            <person name="Wu L."/>
            <person name="Ma J."/>
        </authorList>
    </citation>
    <scope>NUCLEOTIDE SEQUENCE [LARGE SCALE GENOMIC DNA]</scope>
    <source>
        <strain evidence="6 7">RDMS1</strain>
    </source>
</reference>
<dbReference type="SUPFAM" id="SSF55781">
    <property type="entry name" value="GAF domain-like"/>
    <property type="match status" value="1"/>
</dbReference>